<dbReference type="EC" id="1.11.1.24" evidence="1"/>
<proteinExistence type="inferred from homology"/>
<evidence type="ECO:0000256" key="10">
    <source>
        <dbReference type="SAM" id="SignalP"/>
    </source>
</evidence>
<dbReference type="InterPro" id="IPR050924">
    <property type="entry name" value="Peroxiredoxin_BCP/PrxQ"/>
</dbReference>
<evidence type="ECO:0000256" key="7">
    <source>
        <dbReference type="ARBA" id="ARBA00032824"/>
    </source>
</evidence>
<dbReference type="Proteomes" id="UP001165085">
    <property type="component" value="Unassembled WGS sequence"/>
</dbReference>
<dbReference type="SUPFAM" id="SSF52833">
    <property type="entry name" value="Thioredoxin-like"/>
    <property type="match status" value="1"/>
</dbReference>
<evidence type="ECO:0000256" key="3">
    <source>
        <dbReference type="ARBA" id="ARBA00022862"/>
    </source>
</evidence>
<dbReference type="EMBL" id="BRXY01000244">
    <property type="protein sequence ID" value="GMH80403.1"/>
    <property type="molecule type" value="Genomic_DNA"/>
</dbReference>
<protein>
    <recommendedName>
        <fullName evidence="1">thioredoxin-dependent peroxiredoxin</fullName>
        <ecNumber evidence="1">1.11.1.24</ecNumber>
    </recommendedName>
    <alternativeName>
        <fullName evidence="7">Thioredoxin peroxidase</fullName>
    </alternativeName>
</protein>
<keyword evidence="3" id="KW-0049">Antioxidant</keyword>
<keyword evidence="13" id="KW-1185">Reference proteome</keyword>
<reference evidence="13" key="1">
    <citation type="journal article" date="2023" name="Commun. Biol.">
        <title>Genome analysis of Parmales, the sister group of diatoms, reveals the evolutionary specialization of diatoms from phago-mixotrophs to photoautotrophs.</title>
        <authorList>
            <person name="Ban H."/>
            <person name="Sato S."/>
            <person name="Yoshikawa S."/>
            <person name="Yamada K."/>
            <person name="Nakamura Y."/>
            <person name="Ichinomiya M."/>
            <person name="Sato N."/>
            <person name="Blanc-Mathieu R."/>
            <person name="Endo H."/>
            <person name="Kuwata A."/>
            <person name="Ogata H."/>
        </authorList>
    </citation>
    <scope>NUCLEOTIDE SEQUENCE [LARGE SCALE GENOMIC DNA]</scope>
    <source>
        <strain evidence="13">NIES 3701</strain>
    </source>
</reference>
<dbReference type="Pfam" id="PF00578">
    <property type="entry name" value="AhpC-TSA"/>
    <property type="match status" value="1"/>
</dbReference>
<feature type="signal peptide" evidence="10">
    <location>
        <begin position="1"/>
        <end position="20"/>
    </location>
</feature>
<evidence type="ECO:0000313" key="12">
    <source>
        <dbReference type="EMBL" id="GMH80403.1"/>
    </source>
</evidence>
<feature type="chain" id="PRO_5040841553" description="thioredoxin-dependent peroxiredoxin" evidence="10">
    <location>
        <begin position="21"/>
        <end position="187"/>
    </location>
</feature>
<dbReference type="InterPro" id="IPR000866">
    <property type="entry name" value="AhpC/TSA"/>
</dbReference>
<dbReference type="GO" id="GO:0008379">
    <property type="term" value="F:thioredoxin peroxidase activity"/>
    <property type="evidence" value="ECO:0007669"/>
    <property type="project" value="TreeGrafter"/>
</dbReference>
<dbReference type="GO" id="GO:0034599">
    <property type="term" value="P:cellular response to oxidative stress"/>
    <property type="evidence" value="ECO:0007669"/>
    <property type="project" value="TreeGrafter"/>
</dbReference>
<keyword evidence="2" id="KW-0575">Peroxidase</keyword>
<accession>A0A9W7EIP5</accession>
<evidence type="ECO:0000256" key="8">
    <source>
        <dbReference type="ARBA" id="ARBA00038489"/>
    </source>
</evidence>
<dbReference type="AlphaFoldDB" id="A0A9W7EIP5"/>
<evidence type="ECO:0000313" key="13">
    <source>
        <dbReference type="Proteomes" id="UP001165085"/>
    </source>
</evidence>
<evidence type="ECO:0000256" key="5">
    <source>
        <dbReference type="ARBA" id="ARBA00023157"/>
    </source>
</evidence>
<dbReference type="PANTHER" id="PTHR42801">
    <property type="entry name" value="THIOREDOXIN-DEPENDENT PEROXIDE REDUCTASE"/>
    <property type="match status" value="1"/>
</dbReference>
<comment type="similarity">
    <text evidence="8">Belongs to the peroxiredoxin family. BCP/PrxQ subfamily.</text>
</comment>
<dbReference type="Gene3D" id="3.40.30.10">
    <property type="entry name" value="Glutaredoxin"/>
    <property type="match status" value="1"/>
</dbReference>
<dbReference type="OrthoDB" id="338622at2759"/>
<evidence type="ECO:0000256" key="6">
    <source>
        <dbReference type="ARBA" id="ARBA00023284"/>
    </source>
</evidence>
<dbReference type="PROSITE" id="PS51352">
    <property type="entry name" value="THIOREDOXIN_2"/>
    <property type="match status" value="1"/>
</dbReference>
<dbReference type="PANTHER" id="PTHR42801:SF4">
    <property type="entry name" value="AHPC_TSA FAMILY PROTEIN"/>
    <property type="match status" value="1"/>
</dbReference>
<evidence type="ECO:0000256" key="1">
    <source>
        <dbReference type="ARBA" id="ARBA00013017"/>
    </source>
</evidence>
<sequence length="187" mass="20199">MKFTATLTLLLASLATTTNALIIPTFSLKVGDAFPSSALSKWGIKGKTSVVYFYGADDAPSCKKENSLFDEKWGEFSGKGVAVVGVRNEKGAKGFEGAQKLVVDEDDEIRNLIGIPKDLFVLGGRETYVINGKGNVEMVYNDQFGPEKHVDLALAKVNELKASSGGKPAFDLPTFDLEGIKNIFQKD</sequence>
<gene>
    <name evidence="12" type="ORF">TrST_g12922</name>
</gene>
<evidence type="ECO:0000259" key="11">
    <source>
        <dbReference type="PROSITE" id="PS51352"/>
    </source>
</evidence>
<dbReference type="InterPro" id="IPR013766">
    <property type="entry name" value="Thioredoxin_domain"/>
</dbReference>
<evidence type="ECO:0000256" key="2">
    <source>
        <dbReference type="ARBA" id="ARBA00022559"/>
    </source>
</evidence>
<feature type="domain" description="Thioredoxin" evidence="11">
    <location>
        <begin position="28"/>
        <end position="162"/>
    </location>
</feature>
<dbReference type="GO" id="GO:0045454">
    <property type="term" value="P:cell redox homeostasis"/>
    <property type="evidence" value="ECO:0007669"/>
    <property type="project" value="TreeGrafter"/>
</dbReference>
<comment type="catalytic activity">
    <reaction evidence="9">
        <text>a hydroperoxide + [thioredoxin]-dithiol = an alcohol + [thioredoxin]-disulfide + H2O</text>
        <dbReference type="Rhea" id="RHEA:62620"/>
        <dbReference type="Rhea" id="RHEA-COMP:10698"/>
        <dbReference type="Rhea" id="RHEA-COMP:10700"/>
        <dbReference type="ChEBI" id="CHEBI:15377"/>
        <dbReference type="ChEBI" id="CHEBI:29950"/>
        <dbReference type="ChEBI" id="CHEBI:30879"/>
        <dbReference type="ChEBI" id="CHEBI:35924"/>
        <dbReference type="ChEBI" id="CHEBI:50058"/>
        <dbReference type="EC" id="1.11.1.24"/>
    </reaction>
</comment>
<organism evidence="12 13">
    <name type="scientific">Triparma strigata</name>
    <dbReference type="NCBI Taxonomy" id="1606541"/>
    <lineage>
        <taxon>Eukaryota</taxon>
        <taxon>Sar</taxon>
        <taxon>Stramenopiles</taxon>
        <taxon>Ochrophyta</taxon>
        <taxon>Bolidophyceae</taxon>
        <taxon>Parmales</taxon>
        <taxon>Triparmaceae</taxon>
        <taxon>Triparma</taxon>
    </lineage>
</organism>
<keyword evidence="10" id="KW-0732">Signal</keyword>
<evidence type="ECO:0000256" key="9">
    <source>
        <dbReference type="ARBA" id="ARBA00049091"/>
    </source>
</evidence>
<keyword evidence="6" id="KW-0676">Redox-active center</keyword>
<comment type="caution">
    <text evidence="12">The sequence shown here is derived from an EMBL/GenBank/DDBJ whole genome shotgun (WGS) entry which is preliminary data.</text>
</comment>
<evidence type="ECO:0000256" key="4">
    <source>
        <dbReference type="ARBA" id="ARBA00023002"/>
    </source>
</evidence>
<name>A0A9W7EIP5_9STRA</name>
<dbReference type="GO" id="GO:0005737">
    <property type="term" value="C:cytoplasm"/>
    <property type="evidence" value="ECO:0007669"/>
    <property type="project" value="TreeGrafter"/>
</dbReference>
<keyword evidence="4" id="KW-0560">Oxidoreductase</keyword>
<keyword evidence="5" id="KW-1015">Disulfide bond</keyword>
<dbReference type="InterPro" id="IPR036249">
    <property type="entry name" value="Thioredoxin-like_sf"/>
</dbReference>